<gene>
    <name evidence="1" type="ORF">LPW39_05785</name>
</gene>
<protein>
    <recommendedName>
        <fullName evidence="3">DUF4376 domain-containing protein</fullName>
    </recommendedName>
</protein>
<evidence type="ECO:0000313" key="2">
    <source>
        <dbReference type="Proteomes" id="UP001199260"/>
    </source>
</evidence>
<comment type="caution">
    <text evidence="1">The sequence shown here is derived from an EMBL/GenBank/DDBJ whole genome shotgun (WGS) entry which is preliminary data.</text>
</comment>
<dbReference type="AlphaFoldDB" id="A0AAW4XUL2"/>
<evidence type="ECO:0000313" key="1">
    <source>
        <dbReference type="EMBL" id="MCD2164644.1"/>
    </source>
</evidence>
<name>A0AAW4XUL2_9BURK</name>
<evidence type="ECO:0008006" key="3">
    <source>
        <dbReference type="Google" id="ProtNLM"/>
    </source>
</evidence>
<dbReference type="RefSeq" id="WP_230772088.1">
    <property type="nucleotide sequence ID" value="NZ_JAJNCT010000005.1"/>
</dbReference>
<reference evidence="1 2" key="1">
    <citation type="submission" date="2021-11" db="EMBL/GenBank/DDBJ databases">
        <title>Genome sequence.</title>
        <authorList>
            <person name="Sun Q."/>
        </authorList>
    </citation>
    <scope>NUCLEOTIDE SEQUENCE [LARGE SCALE GENOMIC DNA]</scope>
    <source>
        <strain evidence="1 2">KCTC 12005</strain>
    </source>
</reference>
<dbReference type="Proteomes" id="UP001199260">
    <property type="component" value="Unassembled WGS sequence"/>
</dbReference>
<organism evidence="1 2">
    <name type="scientific">Comamonas koreensis</name>
    <dbReference type="NCBI Taxonomy" id="160825"/>
    <lineage>
        <taxon>Bacteria</taxon>
        <taxon>Pseudomonadati</taxon>
        <taxon>Pseudomonadota</taxon>
        <taxon>Betaproteobacteria</taxon>
        <taxon>Burkholderiales</taxon>
        <taxon>Comamonadaceae</taxon>
        <taxon>Comamonas</taxon>
    </lineage>
</organism>
<keyword evidence="2" id="KW-1185">Reference proteome</keyword>
<dbReference type="EMBL" id="JAJNCT010000005">
    <property type="protein sequence ID" value="MCD2164644.1"/>
    <property type="molecule type" value="Genomic_DNA"/>
</dbReference>
<proteinExistence type="predicted"/>
<sequence>MSQADIMQRHPSTIFPEPFVPLEQYQQVLDQPQPGFDGATHKAVEVEPLETEDGYLQQWEVVPLSAEELAQLEAERLAAEQAARDAARITISRTQGLVYIYRNLRVTEAEVEALIAGMEDEDAKYEAGLYFRAATWDSDNPHVLMFGAGIGLDTPTKLEDAFSAALTL</sequence>
<accession>A0AAW4XUL2</accession>